<proteinExistence type="predicted"/>
<accession>A0AAJ1F1X6</accession>
<dbReference type="EMBL" id="JAJBNC010000032">
    <property type="protein sequence ID" value="MCB5495140.1"/>
    <property type="molecule type" value="Genomic_DNA"/>
</dbReference>
<dbReference type="Proteomes" id="UP001297422">
    <property type="component" value="Unassembled WGS sequence"/>
</dbReference>
<comment type="caution">
    <text evidence="1">The sequence shown here is derived from an EMBL/GenBank/DDBJ whole genome shotgun (WGS) entry which is preliminary data.</text>
</comment>
<evidence type="ECO:0000313" key="2">
    <source>
        <dbReference type="Proteomes" id="UP001297422"/>
    </source>
</evidence>
<dbReference type="AlphaFoldDB" id="A0AAJ1F1X6"/>
<name>A0AAJ1F1X6_MEDGN</name>
<sequence length="151" mass="17896">MTPTNTNNTYVEKLSKVKITSADNVTVCITNHIIDVTVTRKRNTKGFSDIEKIDKDHYVVKSTGEIKEYAHVEKSQEMIASNRRKSMNKKFSYLRQYINMNFKGEECERHITLTYAEPTDDMAKCKNDFKKFWKRFLYRYGEMEYIAVFEC</sequence>
<gene>
    <name evidence="1" type="ORF">LIQ10_15595</name>
</gene>
<protein>
    <submittedName>
        <fullName evidence="1">Uncharacterized protein</fullName>
    </submittedName>
</protein>
<reference evidence="1" key="1">
    <citation type="submission" date="2021-10" db="EMBL/GenBank/DDBJ databases">
        <title>Collection of gut derived symbiotic bacterial strains cultured from healthy donors.</title>
        <authorList>
            <person name="Lin H."/>
            <person name="Littmann E."/>
            <person name="Claire K."/>
            <person name="Pamer E."/>
        </authorList>
    </citation>
    <scope>NUCLEOTIDE SEQUENCE</scope>
    <source>
        <strain evidence="1">MSK.23.4</strain>
    </source>
</reference>
<evidence type="ECO:0000313" key="1">
    <source>
        <dbReference type="EMBL" id="MCB5495140.1"/>
    </source>
</evidence>
<organism evidence="1 2">
    <name type="scientific">Mediterraneibacter gnavus</name>
    <name type="common">Ruminococcus gnavus</name>
    <dbReference type="NCBI Taxonomy" id="33038"/>
    <lineage>
        <taxon>Bacteria</taxon>
        <taxon>Bacillati</taxon>
        <taxon>Bacillota</taxon>
        <taxon>Clostridia</taxon>
        <taxon>Lachnospirales</taxon>
        <taxon>Lachnospiraceae</taxon>
        <taxon>Mediterraneibacter</taxon>
    </lineage>
</organism>
<dbReference type="RefSeq" id="WP_173879920.1">
    <property type="nucleotide sequence ID" value="NZ_JAAIMT010000037.1"/>
</dbReference>